<dbReference type="EMBL" id="JBDXSU010000016">
    <property type="protein sequence ID" value="MFB5192003.1"/>
    <property type="molecule type" value="Genomic_DNA"/>
</dbReference>
<comment type="caution">
    <text evidence="2">The sequence shown here is derived from an EMBL/GenBank/DDBJ whole genome shotgun (WGS) entry which is preliminary data.</text>
</comment>
<evidence type="ECO:0000256" key="1">
    <source>
        <dbReference type="SAM" id="Phobius"/>
    </source>
</evidence>
<reference evidence="2 3" key="1">
    <citation type="journal article" date="2024" name="Int. J. Mol. Sci.">
        <title>Exploration of Alicyclobacillus spp. Genome in Search of Antibiotic Resistance.</title>
        <authorList>
            <person name="Bucka-Kolendo J."/>
            <person name="Kiousi D.E."/>
            <person name="Dekowska A."/>
            <person name="Mikolajczuk-Szczyrba A."/>
            <person name="Karadedos D.M."/>
            <person name="Michael P."/>
            <person name="Galanis A."/>
            <person name="Sokolowska B."/>
        </authorList>
    </citation>
    <scope>NUCLEOTIDE SEQUENCE [LARGE SCALE GENOMIC DNA]</scope>
    <source>
        <strain evidence="2 3">KKP 3000</strain>
    </source>
</reference>
<dbReference type="Proteomes" id="UP001579974">
    <property type="component" value="Unassembled WGS sequence"/>
</dbReference>
<proteinExistence type="predicted"/>
<evidence type="ECO:0000313" key="2">
    <source>
        <dbReference type="EMBL" id="MFB5192003.1"/>
    </source>
</evidence>
<gene>
    <name evidence="2" type="ORF">KKP3000_000795</name>
</gene>
<keyword evidence="1" id="KW-1133">Transmembrane helix</keyword>
<feature type="transmembrane region" description="Helical" evidence="1">
    <location>
        <begin position="59"/>
        <end position="78"/>
    </location>
</feature>
<organism evidence="2 3">
    <name type="scientific">Alicyclobacillus fastidiosus</name>
    <dbReference type="NCBI Taxonomy" id="392011"/>
    <lineage>
        <taxon>Bacteria</taxon>
        <taxon>Bacillati</taxon>
        <taxon>Bacillota</taxon>
        <taxon>Bacilli</taxon>
        <taxon>Bacillales</taxon>
        <taxon>Alicyclobacillaceae</taxon>
        <taxon>Alicyclobacillus</taxon>
    </lineage>
</organism>
<keyword evidence="1" id="KW-0812">Transmembrane</keyword>
<evidence type="ECO:0000313" key="3">
    <source>
        <dbReference type="Proteomes" id="UP001579974"/>
    </source>
</evidence>
<dbReference type="RefSeq" id="WP_275476020.1">
    <property type="nucleotide sequence ID" value="NZ_CP162940.1"/>
</dbReference>
<sequence length="113" mass="12203">MSENKLTAETLALHGLFGFMGYKAMEKVVTAFSFLGSTDGGITGGHVLTAVSGAVGSGLFVPVCCALCAVPLIIKLAGTIRHRYTKHREDFGGDEWYAEYVEELAHSYRKDTL</sequence>
<protein>
    <submittedName>
        <fullName evidence="2">Uncharacterized protein</fullName>
    </submittedName>
</protein>
<keyword evidence="3" id="KW-1185">Reference proteome</keyword>
<keyword evidence="1" id="KW-0472">Membrane</keyword>
<name>A0ABV5AIM6_9BACL</name>
<accession>A0ABV5AIM6</accession>